<reference evidence="1" key="1">
    <citation type="submission" date="2023-04" db="EMBL/GenBank/DDBJ databases">
        <title>Phytophthora lilii NBRC 32176.</title>
        <authorList>
            <person name="Ichikawa N."/>
            <person name="Sato H."/>
            <person name="Tonouchi N."/>
        </authorList>
    </citation>
    <scope>NUCLEOTIDE SEQUENCE</scope>
    <source>
        <strain evidence="1">NBRC 32176</strain>
    </source>
</reference>
<proteinExistence type="predicted"/>
<dbReference type="Proteomes" id="UP001165083">
    <property type="component" value="Unassembled WGS sequence"/>
</dbReference>
<accession>A0A9W6XAW5</accession>
<name>A0A9W6XAW5_9STRA</name>
<dbReference type="OrthoDB" id="69229at2759"/>
<comment type="caution">
    <text evidence="1">The sequence shown here is derived from an EMBL/GenBank/DDBJ whole genome shotgun (WGS) entry which is preliminary data.</text>
</comment>
<sequence length="161" mass="17932">MVDGARSISRLTDWWDAAGDIGGGDGAEELQSLLEPESLRSDVMTDQDQGVIDSITKMATSAGDFYEQVQAWQRIPRAFATMKENERVLVTPSSLRRWLNAELSRPGMLPAGDPLDEELVEYVAGLLDHPDFCQPDLLVLELHEFLGSSVTVSFRDSGWRY</sequence>
<organism evidence="1 2">
    <name type="scientific">Phytophthora lilii</name>
    <dbReference type="NCBI Taxonomy" id="2077276"/>
    <lineage>
        <taxon>Eukaryota</taxon>
        <taxon>Sar</taxon>
        <taxon>Stramenopiles</taxon>
        <taxon>Oomycota</taxon>
        <taxon>Peronosporomycetes</taxon>
        <taxon>Peronosporales</taxon>
        <taxon>Peronosporaceae</taxon>
        <taxon>Phytophthora</taxon>
    </lineage>
</organism>
<gene>
    <name evidence="1" type="ORF">Plil01_001487800</name>
</gene>
<protein>
    <submittedName>
        <fullName evidence="1">Unnamed protein product</fullName>
    </submittedName>
</protein>
<evidence type="ECO:0000313" key="2">
    <source>
        <dbReference type="Proteomes" id="UP001165083"/>
    </source>
</evidence>
<keyword evidence="2" id="KW-1185">Reference proteome</keyword>
<evidence type="ECO:0000313" key="1">
    <source>
        <dbReference type="EMBL" id="GMF34970.1"/>
    </source>
</evidence>
<dbReference type="EMBL" id="BSXW01001233">
    <property type="protein sequence ID" value="GMF34970.1"/>
    <property type="molecule type" value="Genomic_DNA"/>
</dbReference>
<dbReference type="AlphaFoldDB" id="A0A9W6XAW5"/>